<keyword evidence="1" id="KW-1133">Transmembrane helix</keyword>
<keyword evidence="1" id="KW-0812">Transmembrane</keyword>
<feature type="transmembrane region" description="Helical" evidence="1">
    <location>
        <begin position="20"/>
        <end position="36"/>
    </location>
</feature>
<gene>
    <name evidence="2" type="ORF">D3P09_01240</name>
</gene>
<organism evidence="2 3">
    <name type="scientific">Paenibacillus pinisoli</name>
    <dbReference type="NCBI Taxonomy" id="1276110"/>
    <lineage>
        <taxon>Bacteria</taxon>
        <taxon>Bacillati</taxon>
        <taxon>Bacillota</taxon>
        <taxon>Bacilli</taxon>
        <taxon>Bacillales</taxon>
        <taxon>Paenibacillaceae</taxon>
        <taxon>Paenibacillus</taxon>
    </lineage>
</organism>
<evidence type="ECO:0000256" key="1">
    <source>
        <dbReference type="SAM" id="Phobius"/>
    </source>
</evidence>
<dbReference type="OrthoDB" id="1698854at2"/>
<accession>A0A3A6PKD3</accession>
<keyword evidence="3" id="KW-1185">Reference proteome</keyword>
<keyword evidence="1" id="KW-0472">Membrane</keyword>
<sequence>MGLDKRRAQRRARRIPERRLFLVAAIGGAAGTWYGMKLWRHKTKHQSFTVGIPFLVAVHILLLLVVTGLWVRGAAA</sequence>
<dbReference type="Pfam" id="PF06961">
    <property type="entry name" value="DUF1294"/>
    <property type="match status" value="1"/>
</dbReference>
<dbReference type="InterPro" id="IPR010718">
    <property type="entry name" value="DUF1294"/>
</dbReference>
<proteinExistence type="predicted"/>
<protein>
    <submittedName>
        <fullName evidence="2">DUF1294 domain-containing protein</fullName>
    </submittedName>
</protein>
<evidence type="ECO:0000313" key="3">
    <source>
        <dbReference type="Proteomes" id="UP000267798"/>
    </source>
</evidence>
<evidence type="ECO:0000313" key="2">
    <source>
        <dbReference type="EMBL" id="RJX41785.1"/>
    </source>
</evidence>
<dbReference type="Proteomes" id="UP000267798">
    <property type="component" value="Unassembled WGS sequence"/>
</dbReference>
<reference evidence="2 3" key="1">
    <citation type="submission" date="2018-09" db="EMBL/GenBank/DDBJ databases">
        <title>Paenibacillus aracenensis nov. sp. isolated from a cave in southern Spain.</title>
        <authorList>
            <person name="Jurado V."/>
            <person name="Gutierrez-Patricio S."/>
            <person name="Gonzalez-Pimentel J.L."/>
            <person name="Miller A.Z."/>
            <person name="Laiz L."/>
            <person name="Saiz-Jimenez C."/>
        </authorList>
    </citation>
    <scope>NUCLEOTIDE SEQUENCE [LARGE SCALE GENOMIC DNA]</scope>
    <source>
        <strain evidence="2 3">JCM 19203</strain>
    </source>
</reference>
<comment type="caution">
    <text evidence="2">The sequence shown here is derived from an EMBL/GenBank/DDBJ whole genome shotgun (WGS) entry which is preliminary data.</text>
</comment>
<dbReference type="EMBL" id="QXQB01000001">
    <property type="protein sequence ID" value="RJX41785.1"/>
    <property type="molecule type" value="Genomic_DNA"/>
</dbReference>
<feature type="transmembrane region" description="Helical" evidence="1">
    <location>
        <begin position="48"/>
        <end position="71"/>
    </location>
</feature>
<name>A0A3A6PKD3_9BACL</name>
<dbReference type="AlphaFoldDB" id="A0A3A6PKD3"/>